<dbReference type="PANTHER" id="PTHR46542">
    <property type="entry name" value="X-BOX BINDING PROTEIN 1"/>
    <property type="match status" value="1"/>
</dbReference>
<feature type="compositionally biased region" description="Low complexity" evidence="7">
    <location>
        <begin position="60"/>
        <end position="75"/>
    </location>
</feature>
<feature type="compositionally biased region" description="Basic and acidic residues" evidence="7">
    <location>
        <begin position="156"/>
        <end position="194"/>
    </location>
</feature>
<dbReference type="InterPro" id="IPR046347">
    <property type="entry name" value="bZIP_sf"/>
</dbReference>
<feature type="region of interest" description="Disordered" evidence="7">
    <location>
        <begin position="60"/>
        <end position="124"/>
    </location>
</feature>
<dbReference type="AlphaFoldDB" id="A0A4Y7QEL5"/>
<feature type="compositionally biased region" description="Low complexity" evidence="7">
    <location>
        <begin position="237"/>
        <end position="255"/>
    </location>
</feature>
<keyword evidence="4" id="KW-0804">Transcription</keyword>
<evidence type="ECO:0000256" key="5">
    <source>
        <dbReference type="ARBA" id="ARBA00023242"/>
    </source>
</evidence>
<dbReference type="OrthoDB" id="295274at2759"/>
<organism evidence="9 10">
    <name type="scientific">Rickenella mellea</name>
    <dbReference type="NCBI Taxonomy" id="50990"/>
    <lineage>
        <taxon>Eukaryota</taxon>
        <taxon>Fungi</taxon>
        <taxon>Dikarya</taxon>
        <taxon>Basidiomycota</taxon>
        <taxon>Agaricomycotina</taxon>
        <taxon>Agaricomycetes</taxon>
        <taxon>Hymenochaetales</taxon>
        <taxon>Rickenellaceae</taxon>
        <taxon>Rickenella</taxon>
    </lineage>
</organism>
<feature type="region of interest" description="Disordered" evidence="7">
    <location>
        <begin position="275"/>
        <end position="313"/>
    </location>
</feature>
<dbReference type="STRING" id="50990.A0A4Y7QEL5"/>
<accession>A0A4Y7QEL5</accession>
<evidence type="ECO:0000256" key="1">
    <source>
        <dbReference type="ARBA" id="ARBA00022843"/>
    </source>
</evidence>
<dbReference type="PANTHER" id="PTHR46542:SF1">
    <property type="entry name" value="X-BOX BINDING PROTEIN 1"/>
    <property type="match status" value="1"/>
</dbReference>
<protein>
    <recommendedName>
        <fullName evidence="6">X-box-binding protein 1</fullName>
    </recommendedName>
</protein>
<dbReference type="GO" id="GO:0000981">
    <property type="term" value="F:DNA-binding transcription factor activity, RNA polymerase II-specific"/>
    <property type="evidence" value="ECO:0007669"/>
    <property type="project" value="TreeGrafter"/>
</dbReference>
<dbReference type="GO" id="GO:0000977">
    <property type="term" value="F:RNA polymerase II transcription regulatory region sequence-specific DNA binding"/>
    <property type="evidence" value="ECO:0007669"/>
    <property type="project" value="TreeGrafter"/>
</dbReference>
<evidence type="ECO:0000256" key="4">
    <source>
        <dbReference type="ARBA" id="ARBA00023163"/>
    </source>
</evidence>
<feature type="compositionally biased region" description="Low complexity" evidence="7">
    <location>
        <begin position="287"/>
        <end position="298"/>
    </location>
</feature>
<dbReference type="SUPFAM" id="SSF57959">
    <property type="entry name" value="Leucine zipper domain"/>
    <property type="match status" value="1"/>
</dbReference>
<dbReference type="VEuPathDB" id="FungiDB:BD410DRAFT_566404"/>
<evidence type="ECO:0000256" key="6">
    <source>
        <dbReference type="ARBA" id="ARBA00040165"/>
    </source>
</evidence>
<sequence length="382" mass="43036">MWLLYLHVLTRTLRTTWRVYVSFFSLDLYHVDRSIQELATLFPLDPAAITMAPTSSVFVDPSSLSLPSPQSDNSPTSPQPEHHDSPHPGPSTSRKRQRTELTPEERKDARAHRNRIAAQNSRDKRKAQFTLLERRVAELEAENRQLRAGMSSSDLQRADERRLEERERQRDRERENAELRERVKSLEEGWEAVKKVLSSQGLPPPAQAQTSSSSSTSPSSPRASNSPTTFPVLVPQTSMFPLTPSPSLSSSSLFEFEPETNESTRHLARVATAAVPHPAASLQRVDSPPLRLPDSSSTPSPPPTSNSTLTPSLSPLSLLLASNHNRRTCPLPTRRQFRHPSTRAPWMSGSARYLRRPPPFRRRLFLLLTTPRPPPPRPPPRR</sequence>
<reference evidence="9 10" key="1">
    <citation type="submission" date="2018-06" db="EMBL/GenBank/DDBJ databases">
        <title>A transcriptomic atlas of mushroom development highlights an independent origin of complex multicellularity.</title>
        <authorList>
            <consortium name="DOE Joint Genome Institute"/>
            <person name="Krizsan K."/>
            <person name="Almasi E."/>
            <person name="Merenyi Z."/>
            <person name="Sahu N."/>
            <person name="Viragh M."/>
            <person name="Koszo T."/>
            <person name="Mondo S."/>
            <person name="Kiss B."/>
            <person name="Balint B."/>
            <person name="Kues U."/>
            <person name="Barry K."/>
            <person name="Hegedus J.C."/>
            <person name="Henrissat B."/>
            <person name="Johnson J."/>
            <person name="Lipzen A."/>
            <person name="Ohm R."/>
            <person name="Nagy I."/>
            <person name="Pangilinan J."/>
            <person name="Yan J."/>
            <person name="Xiong Y."/>
            <person name="Grigoriev I.V."/>
            <person name="Hibbett D.S."/>
            <person name="Nagy L.G."/>
        </authorList>
    </citation>
    <scope>NUCLEOTIDE SEQUENCE [LARGE SCALE GENOMIC DNA]</scope>
    <source>
        <strain evidence="9 10">SZMC22713</strain>
    </source>
</reference>
<evidence type="ECO:0000313" key="9">
    <source>
        <dbReference type="EMBL" id="TDL26107.1"/>
    </source>
</evidence>
<dbReference type="Gene3D" id="1.20.5.170">
    <property type="match status" value="1"/>
</dbReference>
<feature type="compositionally biased region" description="Basic and acidic residues" evidence="7">
    <location>
        <begin position="98"/>
        <end position="108"/>
    </location>
</feature>
<keyword evidence="2" id="KW-0805">Transcription regulation</keyword>
<dbReference type="Proteomes" id="UP000294933">
    <property type="component" value="Unassembled WGS sequence"/>
</dbReference>
<evidence type="ECO:0000259" key="8">
    <source>
        <dbReference type="PROSITE" id="PS50217"/>
    </source>
</evidence>
<dbReference type="PROSITE" id="PS00036">
    <property type="entry name" value="BZIP_BASIC"/>
    <property type="match status" value="1"/>
</dbReference>
<dbReference type="EMBL" id="ML170162">
    <property type="protein sequence ID" value="TDL26107.1"/>
    <property type="molecule type" value="Genomic_DNA"/>
</dbReference>
<keyword evidence="10" id="KW-1185">Reference proteome</keyword>
<dbReference type="Pfam" id="PF07716">
    <property type="entry name" value="bZIP_2"/>
    <property type="match status" value="1"/>
</dbReference>
<dbReference type="InterPro" id="IPR004827">
    <property type="entry name" value="bZIP"/>
</dbReference>
<evidence type="ECO:0000256" key="2">
    <source>
        <dbReference type="ARBA" id="ARBA00023015"/>
    </source>
</evidence>
<dbReference type="CDD" id="cd14812">
    <property type="entry name" value="bZIP_u3"/>
    <property type="match status" value="1"/>
</dbReference>
<evidence type="ECO:0000313" key="10">
    <source>
        <dbReference type="Proteomes" id="UP000294933"/>
    </source>
</evidence>
<feature type="compositionally biased region" description="Low complexity" evidence="7">
    <location>
        <begin position="207"/>
        <end position="229"/>
    </location>
</feature>
<proteinExistence type="predicted"/>
<evidence type="ECO:0000256" key="3">
    <source>
        <dbReference type="ARBA" id="ARBA00023125"/>
    </source>
</evidence>
<feature type="domain" description="BZIP" evidence="8">
    <location>
        <begin position="104"/>
        <end position="147"/>
    </location>
</feature>
<dbReference type="PROSITE" id="PS50217">
    <property type="entry name" value="BZIP"/>
    <property type="match status" value="1"/>
</dbReference>
<gene>
    <name evidence="9" type="ORF">BD410DRAFT_566404</name>
</gene>
<name>A0A4Y7QEL5_9AGAM</name>
<keyword evidence="1" id="KW-0832">Ubl conjugation</keyword>
<keyword evidence="5" id="KW-0539">Nucleus</keyword>
<feature type="region of interest" description="Disordered" evidence="7">
    <location>
        <begin position="143"/>
        <end position="260"/>
    </location>
</feature>
<evidence type="ECO:0000256" key="7">
    <source>
        <dbReference type="SAM" id="MobiDB-lite"/>
    </source>
</evidence>
<dbReference type="InterPro" id="IPR052470">
    <property type="entry name" value="ER_Stress-Reg_TF"/>
</dbReference>
<dbReference type="GO" id="GO:0005634">
    <property type="term" value="C:nucleus"/>
    <property type="evidence" value="ECO:0007669"/>
    <property type="project" value="TreeGrafter"/>
</dbReference>
<keyword evidence="3" id="KW-0238">DNA-binding</keyword>